<evidence type="ECO:0000313" key="3">
    <source>
        <dbReference type="Proteomes" id="UP001558713"/>
    </source>
</evidence>
<evidence type="ECO:0000313" key="2">
    <source>
        <dbReference type="EMBL" id="KAL1224623.1"/>
    </source>
</evidence>
<protein>
    <recommendedName>
        <fullName evidence="1">Transposase-associated domain-containing protein</fullName>
    </recommendedName>
</protein>
<dbReference type="PANTHER" id="PTHR10775:SF188">
    <property type="entry name" value="TRANSPOSASE-ASSOCIATED DOMAIN-CONTAINING PROTEIN"/>
    <property type="match status" value="1"/>
</dbReference>
<dbReference type="EMBL" id="JBANAX010000050">
    <property type="protein sequence ID" value="KAL1224623.1"/>
    <property type="molecule type" value="Genomic_DNA"/>
</dbReference>
<dbReference type="AlphaFoldDB" id="A0ABD1C568"/>
<gene>
    <name evidence="2" type="ORF">V5N11_000952</name>
</gene>
<comment type="caution">
    <text evidence="2">The sequence shown here is derived from an EMBL/GenBank/DDBJ whole genome shotgun (WGS) entry which is preliminary data.</text>
</comment>
<organism evidence="2 3">
    <name type="scientific">Cardamine amara subsp. amara</name>
    <dbReference type="NCBI Taxonomy" id="228776"/>
    <lineage>
        <taxon>Eukaryota</taxon>
        <taxon>Viridiplantae</taxon>
        <taxon>Streptophyta</taxon>
        <taxon>Embryophyta</taxon>
        <taxon>Tracheophyta</taxon>
        <taxon>Spermatophyta</taxon>
        <taxon>Magnoliopsida</taxon>
        <taxon>eudicotyledons</taxon>
        <taxon>Gunneridae</taxon>
        <taxon>Pentapetalae</taxon>
        <taxon>rosids</taxon>
        <taxon>malvids</taxon>
        <taxon>Brassicales</taxon>
        <taxon>Brassicaceae</taxon>
        <taxon>Cardamineae</taxon>
        <taxon>Cardamine</taxon>
    </lineage>
</organism>
<dbReference type="Pfam" id="PF13963">
    <property type="entry name" value="Transpos_assoc"/>
    <property type="match status" value="1"/>
</dbReference>
<dbReference type="InterPro" id="IPR029480">
    <property type="entry name" value="Transpos_assoc"/>
</dbReference>
<accession>A0ABD1C568</accession>
<keyword evidence="3" id="KW-1185">Reference proteome</keyword>
<feature type="domain" description="Transposase-associated" evidence="1">
    <location>
        <begin position="9"/>
        <end position="79"/>
    </location>
</feature>
<sequence>MDKPMMDPESNNLNEEYARGIVEFMEVAGNQPFVLKSSKLICPCSICRNSRNVRVELVWHHLYNNGFTPGYKIWYLHGEQKYDYGSTSEPTVLECLGDRTEVDVGVGVGTVKMVNDAFRENAQYGGEERDRFEEPNLEAQRFFDMLDAAKQPLYKGCKEGHSPLSSASRLMTIKTDYNLAEECVDAITDWVKDLLPEDNLLPASYYEVQKLVAGLGLPYKVIDVCIDNCMVYWREDENRKSCRFYRKPQYQETSGKVPIPYKRMWYLPITERLKRLYTSHRTAEPMRWHAEHRQDDAKRGNIFRHYIQILHMSEGMFTSGYVRMVSTHLGSMEGSIRCGP</sequence>
<proteinExistence type="predicted"/>
<name>A0ABD1C568_CARAN</name>
<dbReference type="Proteomes" id="UP001558713">
    <property type="component" value="Unassembled WGS sequence"/>
</dbReference>
<dbReference type="PANTHER" id="PTHR10775">
    <property type="entry name" value="OS08G0208400 PROTEIN"/>
    <property type="match status" value="1"/>
</dbReference>
<reference evidence="2 3" key="1">
    <citation type="submission" date="2024-04" db="EMBL/GenBank/DDBJ databases">
        <title>Genome assembly C_amara_ONT_v2.</title>
        <authorList>
            <person name="Yant L."/>
            <person name="Moore C."/>
            <person name="Slenker M."/>
        </authorList>
    </citation>
    <scope>NUCLEOTIDE SEQUENCE [LARGE SCALE GENOMIC DNA]</scope>
    <source>
        <tissue evidence="2">Leaf</tissue>
    </source>
</reference>
<evidence type="ECO:0000259" key="1">
    <source>
        <dbReference type="Pfam" id="PF13963"/>
    </source>
</evidence>